<dbReference type="GO" id="GO:0016428">
    <property type="term" value="F:tRNA (cytidine-5-)-methyltransferase activity"/>
    <property type="evidence" value="ECO:0007669"/>
    <property type="project" value="InterPro"/>
</dbReference>
<dbReference type="PROSITE" id="PS50297">
    <property type="entry name" value="ANK_REP_REGION"/>
    <property type="match status" value="1"/>
</dbReference>
<evidence type="ECO:0000256" key="5">
    <source>
        <dbReference type="ARBA" id="ARBA00022679"/>
    </source>
</evidence>
<dbReference type="InterPro" id="IPR027417">
    <property type="entry name" value="P-loop_NTPase"/>
</dbReference>
<dbReference type="VEuPathDB" id="FungiDB:PV10_03121"/>
<dbReference type="OrthoDB" id="6093671at2759"/>
<evidence type="ECO:0000256" key="6">
    <source>
        <dbReference type="ARBA" id="ARBA00022691"/>
    </source>
</evidence>
<dbReference type="SUPFAM" id="SSF53335">
    <property type="entry name" value="S-adenosyl-L-methionine-dependent methyltransferases"/>
    <property type="match status" value="1"/>
</dbReference>
<dbReference type="InterPro" id="IPR029063">
    <property type="entry name" value="SAM-dependent_MTases_sf"/>
</dbReference>
<dbReference type="PANTHER" id="PTHR22808">
    <property type="entry name" value="NCL1 YEAST -RELATED NOL1/NOP2/FMU SUN DOMAIN-CONTAINING"/>
    <property type="match status" value="1"/>
</dbReference>
<feature type="compositionally biased region" description="Basic residues" evidence="13">
    <location>
        <begin position="1"/>
        <end position="13"/>
    </location>
</feature>
<dbReference type="PROSITE" id="PS50088">
    <property type="entry name" value="ANK_REPEAT"/>
    <property type="match status" value="1"/>
</dbReference>
<evidence type="ECO:0000256" key="9">
    <source>
        <dbReference type="ARBA" id="ARBA00022884"/>
    </source>
</evidence>
<reference evidence="15 16" key="1">
    <citation type="submission" date="2017-03" db="EMBL/GenBank/DDBJ databases">
        <title>Genomes of endolithic fungi from Antarctica.</title>
        <authorList>
            <person name="Coleine C."/>
            <person name="Masonjones S."/>
            <person name="Stajich J.E."/>
        </authorList>
    </citation>
    <scope>NUCLEOTIDE SEQUENCE [LARGE SCALE GENOMIC DNA]</scope>
    <source>
        <strain evidence="15 16">CCFEE 6314</strain>
    </source>
</reference>
<evidence type="ECO:0000256" key="10">
    <source>
        <dbReference type="ARBA" id="ARBA00023242"/>
    </source>
</evidence>
<accession>A0A438MUP9</accession>
<dbReference type="PANTHER" id="PTHR22808:SF1">
    <property type="entry name" value="RNA CYTOSINE-C(5)-METHYLTRANSFERASE NSUN2-RELATED"/>
    <property type="match status" value="1"/>
</dbReference>
<dbReference type="InterPro" id="IPR018314">
    <property type="entry name" value="RsmB/NOL1/NOP2-like_CS"/>
</dbReference>
<dbReference type="VEuPathDB" id="FungiDB:PV10_02602"/>
<feature type="region of interest" description="Disordered" evidence="13">
    <location>
        <begin position="1"/>
        <end position="35"/>
    </location>
</feature>
<evidence type="ECO:0000256" key="4">
    <source>
        <dbReference type="ARBA" id="ARBA00022603"/>
    </source>
</evidence>
<feature type="binding site" evidence="12">
    <location>
        <position position="285"/>
    </location>
    <ligand>
        <name>S-adenosyl-L-methionine</name>
        <dbReference type="ChEBI" id="CHEBI:59789"/>
    </ligand>
</feature>
<evidence type="ECO:0000256" key="1">
    <source>
        <dbReference type="ARBA" id="ARBA00004123"/>
    </source>
</evidence>
<evidence type="ECO:0000256" key="7">
    <source>
        <dbReference type="ARBA" id="ARBA00022694"/>
    </source>
</evidence>
<feature type="domain" description="SAM-dependent MTase RsmB/NOP-type" evidence="14">
    <location>
        <begin position="58"/>
        <end position="451"/>
    </location>
</feature>
<feature type="compositionally biased region" description="Polar residues" evidence="13">
    <location>
        <begin position="478"/>
        <end position="489"/>
    </location>
</feature>
<dbReference type="GO" id="GO:0005737">
    <property type="term" value="C:cytoplasm"/>
    <property type="evidence" value="ECO:0007669"/>
    <property type="project" value="TreeGrafter"/>
</dbReference>
<evidence type="ECO:0000313" key="15">
    <source>
        <dbReference type="EMBL" id="RVX66560.1"/>
    </source>
</evidence>
<comment type="similarity">
    <text evidence="2 12">Belongs to the class I-like SAM-binding methyltransferase superfamily. RsmB/NOP family.</text>
</comment>
<dbReference type="Pfam" id="PF25378">
    <property type="entry name" value="PUA_NSUN2"/>
    <property type="match status" value="1"/>
</dbReference>
<keyword evidence="10" id="KW-0539">Nucleus</keyword>
<feature type="compositionally biased region" description="Polar residues" evidence="13">
    <location>
        <begin position="540"/>
        <end position="556"/>
    </location>
</feature>
<comment type="caution">
    <text evidence="15">The sequence shown here is derived from an EMBL/GenBank/DDBJ whole genome shotgun (WGS) entry which is preliminary data.</text>
</comment>
<dbReference type="InterPro" id="IPR056884">
    <property type="entry name" value="NPHP3-like_N"/>
</dbReference>
<dbReference type="SMART" id="SM00248">
    <property type="entry name" value="ANK"/>
    <property type="match status" value="2"/>
</dbReference>
<evidence type="ECO:0000256" key="13">
    <source>
        <dbReference type="SAM" id="MobiDB-lite"/>
    </source>
</evidence>
<feature type="binding site" evidence="12">
    <location>
        <position position="225"/>
    </location>
    <ligand>
        <name>S-adenosyl-L-methionine</name>
        <dbReference type="ChEBI" id="CHEBI:59789"/>
    </ligand>
</feature>
<dbReference type="InterPro" id="IPR023270">
    <property type="entry name" value="RCMT_NCL1"/>
</dbReference>
<dbReference type="InterPro" id="IPR023267">
    <property type="entry name" value="RCMT"/>
</dbReference>
<keyword evidence="9 12" id="KW-0694">RNA-binding</keyword>
<keyword evidence="3" id="KW-0820">tRNA-binding</keyword>
<dbReference type="InterPro" id="IPR057286">
    <property type="entry name" value="PUA_NSUN2"/>
</dbReference>
<evidence type="ECO:0000256" key="3">
    <source>
        <dbReference type="ARBA" id="ARBA00022555"/>
    </source>
</evidence>
<dbReference type="Pfam" id="PF22939">
    <property type="entry name" value="WHD_GPIID"/>
    <property type="match status" value="1"/>
</dbReference>
<evidence type="ECO:0000259" key="14">
    <source>
        <dbReference type="PROSITE" id="PS51686"/>
    </source>
</evidence>
<evidence type="ECO:0000256" key="8">
    <source>
        <dbReference type="ARBA" id="ARBA00022737"/>
    </source>
</evidence>
<dbReference type="Pfam" id="PF12796">
    <property type="entry name" value="Ank_2"/>
    <property type="match status" value="1"/>
</dbReference>
<keyword evidence="4 12" id="KW-0489">Methyltransferase</keyword>
<keyword evidence="6 12" id="KW-0949">S-adenosyl-L-methionine</keyword>
<dbReference type="GO" id="GO:0000049">
    <property type="term" value="F:tRNA binding"/>
    <property type="evidence" value="ECO:0007669"/>
    <property type="project" value="UniProtKB-KW"/>
</dbReference>
<keyword evidence="11" id="KW-0040">ANK repeat</keyword>
<evidence type="ECO:0000256" key="2">
    <source>
        <dbReference type="ARBA" id="ARBA00007494"/>
    </source>
</evidence>
<proteinExistence type="inferred from homology"/>
<organism evidence="15 16">
    <name type="scientific">Exophiala mesophila</name>
    <name type="common">Black yeast-like fungus</name>
    <dbReference type="NCBI Taxonomy" id="212818"/>
    <lineage>
        <taxon>Eukaryota</taxon>
        <taxon>Fungi</taxon>
        <taxon>Dikarya</taxon>
        <taxon>Ascomycota</taxon>
        <taxon>Pezizomycotina</taxon>
        <taxon>Eurotiomycetes</taxon>
        <taxon>Chaetothyriomycetidae</taxon>
        <taxon>Chaetothyriales</taxon>
        <taxon>Herpotrichiellaceae</taxon>
        <taxon>Exophiala</taxon>
    </lineage>
</organism>
<dbReference type="PROSITE" id="PS01153">
    <property type="entry name" value="NOL1_NOP2_SUN"/>
    <property type="match status" value="1"/>
</dbReference>
<dbReference type="Pfam" id="PF24883">
    <property type="entry name" value="NPHP3_N"/>
    <property type="match status" value="1"/>
</dbReference>
<feature type="binding site" evidence="12">
    <location>
        <position position="252"/>
    </location>
    <ligand>
        <name>S-adenosyl-L-methionine</name>
        <dbReference type="ChEBI" id="CHEBI:59789"/>
    </ligand>
</feature>
<feature type="region of interest" description="Disordered" evidence="13">
    <location>
        <begin position="195"/>
        <end position="214"/>
    </location>
</feature>
<keyword evidence="7" id="KW-0819">tRNA processing</keyword>
<sequence length="1697" mass="190757">MGRGGKRGGHGGRGRGGGQNRPKPDNRTNKADISRNNEKFEQYYNELGIIPEESRSEFWDAMRRDLPNSFRFTGSKAHALAVQERLRTFYIPEITAITYEGKYVDAPRPVEWYPDQLAWFMTTPKNVIRRFKPFASFQKFLVAETDVGNITRQEVVSMIPPLLMDLQPHMTVLDLCAAPGSKSAQLLEMIHAGEEERSRQVADNTGDEQQFTDDGRSSGLLIANDVDYKRAHMLVHQMKRLSSPNIIVTNHDATVFPSIKISSLPGSDGKSSPNRYLKFDRILADVPCSGDGTVRKNMEIWKNWSPGNGLGLHAIQVRILVRALQMLKVGGRVVYSTCSMNPVEDEAVLAEAISRCGGPGLVELQETKDLLPGLKRHSGLKTWNVMDKTGRIWNDYESVVKSRQETGDDALSRLQESMFPPKSDLPLDRAIRVYPHLQDTGAFFIAILEKKSEIRAKPEEKSGASQQATKPVAAKTNGVGQTSETTSNGEVDAFFNAMLGSESPGKRKREEDTDDNESTKRIKGDELPNEEVKEVPASSLLESVSKADSSTPMTPQAQPPRRRNRDQPFEEAFKYLSPTIPELDWIWSFYNLSSRFPRDRFMVRNPEGTASKNIYYTNALAKEILQENEGKGLKFVHAGVKMFVKQDAPSPEVCPWRIQTDGLRLLETWVGPERIVRLQKKETLRKLLIEMFPRFAGDEYKNLGEVGEQVLSKPMGCCVLIVEPTGEEDGLRERMVFPLWKSITSLNLMLPKEDRRAMLLRLFNDDTPLVNLSKGWVGQKGTQGGDVKPLDPDPEAEVEQAEEGKSEVQKDASAPVRRNSSSVEPDVEVELHLNTTADQEKSEDEADGGVEISGIAGLVSLAGFAIGQCYRYGCGVSNAPEESKRLVSEVTGLSGVLVGIQGIVKSNPSPGPDLEHVLDDCRSILQRLTIQLQNHDPLKSKSSTSRIVNRILWPLRKGETEDLIVALQRQKSSLSLTLDTLSTNLLLDQASVLDDLADSIADLSTQVKSHYDIQQRIAVLDWLSEYQHEAQFQRACQLHCDNTCSWLLHHPGFVAWLQTRSSLLWMHGQAGSGKTILSSYVINYLKGQQTASSFLLAYFYYDASTIESLSPETFFGAILKQLCSLLPQLPQSLIAAYERASRRSGTPKQPSLSDLRRSLENVLELQMPCIIVIDGLDESPNYRAVCDFLTSIVESGNHALKVFISSRPEVDLRRRFAKFQEIPVPEDAIQDDIGRYIAYRIEHDVRLRRMSQNMKDYVEHRLRLDCHGMFRWVQCQLDAISRLRTDAALKRALSSLPQSLEGSYSQILQNIDSEDVTFARRTLLWLAHAATPLTLPQLSQAVILEPNFVRIDPDIELNDPNDVLEICGSLVSYNTISRTARIAHHSVREYLTERLTETSEFYIPAQTSHRTIAEACLNYLLLWDFRRGPRSEKELRSTLHSYPLLQYAAQNWPFHVQLSGAEAELQPLILRLMTPEPSPNFFFWLQVVLYDSRHGYLPPSSELLRARPLYYATSYGLTETVRSLISAGASLDERAGRYGGTAIHAAVWRKRPEILRLLLDAGANAMIKDDNEQTAPELSLWNGQLAMFSMFKEPVAKLMRSLLQERANLLPMSDEEKLLLRDFDVMQPHKDNVGEDEPWWVTAKVYEKQPEDTNVGLKEVDGGSDSQDDDLITRVKTTQADFENVRSVAAGQQAELG</sequence>
<feature type="region of interest" description="Disordered" evidence="13">
    <location>
        <begin position="774"/>
        <end position="847"/>
    </location>
</feature>
<evidence type="ECO:0000313" key="16">
    <source>
        <dbReference type="Proteomes" id="UP000288859"/>
    </source>
</evidence>
<feature type="compositionally biased region" description="Basic and acidic residues" evidence="13">
    <location>
        <begin position="504"/>
        <end position="534"/>
    </location>
</feature>
<dbReference type="GO" id="GO:0030488">
    <property type="term" value="P:tRNA methylation"/>
    <property type="evidence" value="ECO:0007669"/>
    <property type="project" value="UniProtKB-ARBA"/>
</dbReference>
<dbReference type="InterPro" id="IPR057285">
    <property type="entry name" value="Pre-PUA_NSUN2"/>
</dbReference>
<dbReference type="PROSITE" id="PS51686">
    <property type="entry name" value="SAM_MT_RSMB_NOP"/>
    <property type="match status" value="1"/>
</dbReference>
<dbReference type="Proteomes" id="UP000288859">
    <property type="component" value="Unassembled WGS sequence"/>
</dbReference>
<dbReference type="SUPFAM" id="SSF52540">
    <property type="entry name" value="P-loop containing nucleoside triphosphate hydrolases"/>
    <property type="match status" value="1"/>
</dbReference>
<dbReference type="InterPro" id="IPR002110">
    <property type="entry name" value="Ankyrin_rpt"/>
</dbReference>
<dbReference type="EMBL" id="NAJM01000059">
    <property type="protein sequence ID" value="RVX66560.1"/>
    <property type="molecule type" value="Genomic_DNA"/>
</dbReference>
<dbReference type="InterPro" id="IPR054471">
    <property type="entry name" value="GPIID_WHD"/>
</dbReference>
<dbReference type="InterPro" id="IPR049560">
    <property type="entry name" value="MeTrfase_RsmB-F_NOP2_cat"/>
</dbReference>
<name>A0A438MUP9_EXOME</name>
<protein>
    <recommendedName>
        <fullName evidence="14">SAM-dependent MTase RsmB/NOP-type domain-containing protein</fullName>
    </recommendedName>
</protein>
<dbReference type="Pfam" id="PF25376">
    <property type="entry name" value="Pre-PUA_NSUN2"/>
    <property type="match status" value="1"/>
</dbReference>
<dbReference type="SUPFAM" id="SSF48403">
    <property type="entry name" value="Ankyrin repeat"/>
    <property type="match status" value="1"/>
</dbReference>
<comment type="subcellular location">
    <subcellularLocation>
        <location evidence="1">Nucleus</location>
    </subcellularLocation>
</comment>
<feature type="active site" description="Nucleophile" evidence="12">
    <location>
        <position position="338"/>
    </location>
</feature>
<dbReference type="Gene3D" id="1.25.40.20">
    <property type="entry name" value="Ankyrin repeat-containing domain"/>
    <property type="match status" value="1"/>
</dbReference>
<evidence type="ECO:0000256" key="11">
    <source>
        <dbReference type="PROSITE-ProRule" id="PRU00023"/>
    </source>
</evidence>
<dbReference type="Gene3D" id="3.40.50.300">
    <property type="entry name" value="P-loop containing nucleotide triphosphate hydrolases"/>
    <property type="match status" value="1"/>
</dbReference>
<feature type="region of interest" description="Disordered" evidence="13">
    <location>
        <begin position="457"/>
        <end position="566"/>
    </location>
</feature>
<gene>
    <name evidence="15" type="ORF">B0A52_09436</name>
</gene>
<evidence type="ECO:0000256" key="12">
    <source>
        <dbReference type="PROSITE-ProRule" id="PRU01023"/>
    </source>
</evidence>
<dbReference type="GO" id="GO:0005634">
    <property type="term" value="C:nucleus"/>
    <property type="evidence" value="ECO:0007669"/>
    <property type="project" value="UniProtKB-SubCell"/>
</dbReference>
<dbReference type="PRINTS" id="PR02011">
    <property type="entry name" value="RCMTNCL1"/>
</dbReference>
<feature type="compositionally biased region" description="Acidic residues" evidence="13">
    <location>
        <begin position="792"/>
        <end position="801"/>
    </location>
</feature>
<dbReference type="PRINTS" id="PR02008">
    <property type="entry name" value="RCMTFAMILY"/>
</dbReference>
<keyword evidence="8" id="KW-0677">Repeat</keyword>
<keyword evidence="5 12" id="KW-0808">Transferase</keyword>
<feature type="binding site" evidence="12">
    <location>
        <begin position="176"/>
        <end position="182"/>
    </location>
    <ligand>
        <name>S-adenosyl-L-methionine</name>
        <dbReference type="ChEBI" id="CHEBI:59789"/>
    </ligand>
</feature>
<dbReference type="Pfam" id="PF01189">
    <property type="entry name" value="Methyltr_RsmB-F"/>
    <property type="match status" value="1"/>
</dbReference>
<dbReference type="InterPro" id="IPR001678">
    <property type="entry name" value="MeTrfase_RsmB-F_NOP2_dom"/>
</dbReference>
<dbReference type="InterPro" id="IPR036770">
    <property type="entry name" value="Ankyrin_rpt-contain_sf"/>
</dbReference>
<feature type="repeat" description="ANK" evidence="11">
    <location>
        <begin position="1538"/>
        <end position="1570"/>
    </location>
</feature>
<dbReference type="Gene3D" id="3.40.50.150">
    <property type="entry name" value="Vaccinia Virus protein VP39"/>
    <property type="match status" value="1"/>
</dbReference>
<feature type="compositionally biased region" description="Basic and acidic residues" evidence="13">
    <location>
        <begin position="22"/>
        <end position="35"/>
    </location>
</feature>